<feature type="compositionally biased region" description="Low complexity" evidence="6">
    <location>
        <begin position="685"/>
        <end position="747"/>
    </location>
</feature>
<evidence type="ECO:0000256" key="5">
    <source>
        <dbReference type="ARBA" id="ARBA00023242"/>
    </source>
</evidence>
<reference evidence="8" key="1">
    <citation type="submission" date="2015-04" db="EMBL/GenBank/DDBJ databases">
        <authorList>
            <consortium name="Pathogen Informatics"/>
        </authorList>
    </citation>
    <scope>NUCLEOTIDE SEQUENCE [LARGE SCALE GENOMIC DNA]</scope>
    <source>
        <strain evidence="8">8A</strain>
    </source>
</reference>
<dbReference type="InterPro" id="IPR003890">
    <property type="entry name" value="MIF4G-like_typ-3"/>
</dbReference>
<comment type="caution">
    <text evidence="8">The sequence shown here is derived from an EMBL/GenBank/DDBJ whole genome shotgun (WGS) entry which is preliminary data.</text>
</comment>
<feature type="compositionally biased region" description="Basic and acidic residues" evidence="6">
    <location>
        <begin position="1151"/>
        <end position="1174"/>
    </location>
</feature>
<dbReference type="GO" id="GO:0003723">
    <property type="term" value="F:RNA binding"/>
    <property type="evidence" value="ECO:0007669"/>
    <property type="project" value="InterPro"/>
</dbReference>
<gene>
    <name evidence="8" type="ORF">PGAL8A_00460000</name>
</gene>
<dbReference type="VEuPathDB" id="PlasmoDB:PGAL8A_00460000"/>
<feature type="compositionally biased region" description="Low complexity" evidence="6">
    <location>
        <begin position="757"/>
        <end position="766"/>
    </location>
</feature>
<feature type="compositionally biased region" description="Basic and acidic residues" evidence="6">
    <location>
        <begin position="67"/>
        <end position="76"/>
    </location>
</feature>
<evidence type="ECO:0000256" key="2">
    <source>
        <dbReference type="ARBA" id="ARBA00006856"/>
    </source>
</evidence>
<protein>
    <submittedName>
        <fullName evidence="8">Cell cycle control protein, putative</fullName>
    </submittedName>
</protein>
<dbReference type="PANTHER" id="PTHR18034">
    <property type="entry name" value="CELL CYCLE CONTROL PROTEIN CWF22-RELATED"/>
    <property type="match status" value="1"/>
</dbReference>
<dbReference type="EMBL" id="CVMV01000083">
    <property type="protein sequence ID" value="CRG97020.1"/>
    <property type="molecule type" value="Genomic_DNA"/>
</dbReference>
<feature type="region of interest" description="Disordered" evidence="6">
    <location>
        <begin position="1151"/>
        <end position="1227"/>
    </location>
</feature>
<feature type="region of interest" description="Disordered" evidence="6">
    <location>
        <begin position="214"/>
        <end position="308"/>
    </location>
</feature>
<dbReference type="SUPFAM" id="SSF48371">
    <property type="entry name" value="ARM repeat"/>
    <property type="match status" value="1"/>
</dbReference>
<comment type="subcellular location">
    <subcellularLocation>
        <location evidence="1">Nucleus</location>
    </subcellularLocation>
</comment>
<evidence type="ECO:0000313" key="8">
    <source>
        <dbReference type="EMBL" id="CRG97020.1"/>
    </source>
</evidence>
<feature type="compositionally biased region" description="Basic and acidic residues" evidence="6">
    <location>
        <begin position="386"/>
        <end position="401"/>
    </location>
</feature>
<feature type="region of interest" description="Disordered" evidence="6">
    <location>
        <begin position="1"/>
        <end position="130"/>
    </location>
</feature>
<evidence type="ECO:0000259" key="7">
    <source>
        <dbReference type="PROSITE" id="PS51366"/>
    </source>
</evidence>
<dbReference type="PROSITE" id="PS51366">
    <property type="entry name" value="MI"/>
    <property type="match status" value="1"/>
</dbReference>
<feature type="compositionally biased region" description="Polar residues" evidence="6">
    <location>
        <begin position="653"/>
        <end position="663"/>
    </location>
</feature>
<dbReference type="RefSeq" id="XP_028529823.1">
    <property type="nucleotide sequence ID" value="XM_028673363.1"/>
</dbReference>
<feature type="compositionally biased region" description="Basic and acidic residues" evidence="6">
    <location>
        <begin position="1"/>
        <end position="19"/>
    </location>
</feature>
<organism evidence="8 9">
    <name type="scientific">Plasmodium gallinaceum</name>
    <dbReference type="NCBI Taxonomy" id="5849"/>
    <lineage>
        <taxon>Eukaryota</taxon>
        <taxon>Sar</taxon>
        <taxon>Alveolata</taxon>
        <taxon>Apicomplexa</taxon>
        <taxon>Aconoidasida</taxon>
        <taxon>Haemosporida</taxon>
        <taxon>Plasmodiidae</taxon>
        <taxon>Plasmodium</taxon>
        <taxon>Plasmodium (Haemamoeba)</taxon>
    </lineage>
</organism>
<feature type="region of interest" description="Disordered" evidence="6">
    <location>
        <begin position="323"/>
        <end position="834"/>
    </location>
</feature>
<dbReference type="Gene3D" id="1.25.40.180">
    <property type="match status" value="1"/>
</dbReference>
<feature type="compositionally biased region" description="Basic residues" evidence="6">
    <location>
        <begin position="564"/>
        <end position="574"/>
    </location>
</feature>
<dbReference type="SMART" id="SM00544">
    <property type="entry name" value="MA3"/>
    <property type="match status" value="1"/>
</dbReference>
<dbReference type="InterPro" id="IPR016024">
    <property type="entry name" value="ARM-type_fold"/>
</dbReference>
<dbReference type="OMA" id="YIEPFEE"/>
<sequence length="1436" mass="168017">MSHRKDERKNKEKIHEKSQRIRRKYSSSSDNDSKKKKKNIYSSSDDEKRIKKGYPTYGDKRMKKNHLSSEDRKIEESSYFSSDDNYSNSSVSKSDDIKMRKLQRKNIKRSSSSESDINKKRIKNVRNNKEVIHEKYKKNITKKIKIENKKEDDKNVFFFDNSKDKSNAANKNDKNEKKEFIGLCLNKDDKNDTIHEKVINSEDDMKINSNIFNEKREKLKHSQKSIEKVKKYQKSDGIDDEQKIIKKNNTYEEEKKQNIDEEEIRDIKSREQKKMDKSSNKIEEKQKDNENNKEKYLEKSNKKRGYRMEEKIKNEEKYVQKLIKKSNENEKNDKESNRGIDVEKGEEKKKTKEHIEEEYEKCKGEKKKLHMNDSEKHKKHLSSNIKCKEKKGIDNITRNDNENMNNYENEIEKDKKIKKGDIKHTSDSNKILIDTFDKKRKRHDNSDNEKKLYEPELNKVEKNDIKNKKGEINEKFNDSEENVKKKKHKNLDYNKKSMENKSRKENSSKKIHKDKEENFLYMKMNKESVESSNEILFNKKKAKSSCKKKEVMSSSSYDSSEIYHRKKKKNKSNKKIQINEKKEKKKYNKNYSNKKSLSYEKRGVYIRNSVSSRSISNSSSNSKSNNSISNSNSSSSSKSNNSISNSSYDKSSLECNSISSKNIVRSKNRANKYKGNSRLYRRKSIISSSSNSSRSRSNSSSNSSSSRSNSSSNSSSRRRSNSSSNSSSSRSRSNSSSNSSSSSSSRSSKSDNRSKSSKSNSKLSYSGGKNYSSNDRKVIKNKKRKYINEDNKKNNGKNKRCDGTQNSDIYELKKKKHNKEKKNEEKEYDPFEESESGNLEINEDLIEYAKKKIANVTTEDIGKSGGVYIPPFKLERLKNEVTNKKSTLYQRQEWMKLKKKINNIVNKVNVDNISEICYELFECNLIRGKGLFSRALIHAQLSSPAFTNVFACLLSVVNSKFPNIGLLTIQRVILHFRRAYQRGDKILCFNTVKFIAHMINQRILHEIVGLQLCSLLLQNITNDSIQVCTYFLVDVGQLYMNICRRGLDIIFDRLKDIIQEGKINIKTQYDIEKLWNYRKSYFSEFPTVIEELDLIDENEKIVHEIDLLDESFNNQEELNIFKEVPYEQFEEENIEWNNISNELLHGITSDKKEKKKNKKDEYDRNSSEESKSSDADSENEDIYKEKKKCKENNEEDSEEESSSDSEEDNNEEESNDSNESEEDYENNKEEIKDMTEQYLINLRKNVYLSIMSSLSFEECVHKLLKLNIKKGYEIEICNMLIDCCCMEKTFQKFYALQAERLCKLKKIYQENFEKSFENSYNTAHRLETAKLRNCSKFFAHLLYTDAISWSVFMIIKLTEENTTSSTRIFIKILLQELTNNLGLQVLYGKINHPSISPFLSGLFPTDNAQNIRFCINFFTAIGLGALTTSMRKLLLN</sequence>
<dbReference type="OrthoDB" id="1924287at2759"/>
<feature type="compositionally biased region" description="Basic and acidic residues" evidence="6">
    <location>
        <begin position="410"/>
        <end position="427"/>
    </location>
</feature>
<dbReference type="InterPro" id="IPR050781">
    <property type="entry name" value="CWC22_splicing_factor"/>
</dbReference>
<dbReference type="GO" id="GO:0071013">
    <property type="term" value="C:catalytic step 2 spliceosome"/>
    <property type="evidence" value="ECO:0007669"/>
    <property type="project" value="TreeGrafter"/>
</dbReference>
<dbReference type="PANTHER" id="PTHR18034:SF3">
    <property type="entry name" value="PRE-MRNA-SPLICING FACTOR CWC22 HOMOLOG"/>
    <property type="match status" value="1"/>
</dbReference>
<feature type="domain" description="MI" evidence="7">
    <location>
        <begin position="1241"/>
        <end position="1357"/>
    </location>
</feature>
<feature type="compositionally biased region" description="Basic and acidic residues" evidence="6">
    <location>
        <begin position="1181"/>
        <end position="1192"/>
    </location>
</feature>
<comment type="similarity">
    <text evidence="2">Belongs to the CWC22 family.</text>
</comment>
<evidence type="ECO:0000256" key="6">
    <source>
        <dbReference type="SAM" id="MobiDB-lite"/>
    </source>
</evidence>
<evidence type="ECO:0000256" key="3">
    <source>
        <dbReference type="ARBA" id="ARBA00022664"/>
    </source>
</evidence>
<feature type="compositionally biased region" description="Low complexity" evidence="6">
    <location>
        <begin position="608"/>
        <end position="650"/>
    </location>
</feature>
<dbReference type="SMART" id="SM00543">
    <property type="entry name" value="MIF4G"/>
    <property type="match status" value="1"/>
</dbReference>
<feature type="compositionally biased region" description="Low complexity" evidence="6">
    <location>
        <begin position="77"/>
        <end position="92"/>
    </location>
</feature>
<keyword evidence="5" id="KW-0539">Nucleus</keyword>
<accession>A0A1J1GX51</accession>
<feature type="compositionally biased region" description="Basic and acidic residues" evidence="6">
    <location>
        <begin position="490"/>
        <end position="529"/>
    </location>
</feature>
<evidence type="ECO:0000313" key="9">
    <source>
        <dbReference type="Proteomes" id="UP000220797"/>
    </source>
</evidence>
<feature type="compositionally biased region" description="Acidic residues" evidence="6">
    <location>
        <begin position="1193"/>
        <end position="1224"/>
    </location>
</feature>
<dbReference type="Proteomes" id="UP000220797">
    <property type="component" value="Unassembled WGS sequence"/>
</dbReference>
<keyword evidence="4" id="KW-0508">mRNA splicing</keyword>
<feature type="compositionally biased region" description="Basic and acidic residues" evidence="6">
    <location>
        <begin position="444"/>
        <end position="483"/>
    </location>
</feature>
<feature type="compositionally biased region" description="Basic and acidic residues" evidence="6">
    <location>
        <begin position="323"/>
        <end position="363"/>
    </location>
</feature>
<evidence type="ECO:0000256" key="4">
    <source>
        <dbReference type="ARBA" id="ARBA00023187"/>
    </source>
</evidence>
<dbReference type="InterPro" id="IPR003891">
    <property type="entry name" value="Initiation_fac_eIF4g_MI"/>
</dbReference>
<proteinExistence type="inferred from homology"/>
<name>A0A1J1GX51_PLAGA</name>
<keyword evidence="3" id="KW-0507">mRNA processing</keyword>
<dbReference type="GeneID" id="39733133"/>
<dbReference type="Pfam" id="PF02847">
    <property type="entry name" value="MA3"/>
    <property type="match status" value="1"/>
</dbReference>
<dbReference type="GO" id="GO:0000398">
    <property type="term" value="P:mRNA splicing, via spliceosome"/>
    <property type="evidence" value="ECO:0007669"/>
    <property type="project" value="TreeGrafter"/>
</dbReference>
<evidence type="ECO:0000256" key="1">
    <source>
        <dbReference type="ARBA" id="ARBA00004123"/>
    </source>
</evidence>
<keyword evidence="9" id="KW-1185">Reference proteome</keyword>
<feature type="compositionally biased region" description="Basic and acidic residues" evidence="6">
    <location>
        <begin position="224"/>
        <end position="308"/>
    </location>
</feature>